<dbReference type="RefSeq" id="WP_379953624.1">
    <property type="nucleotide sequence ID" value="NZ_JAUYVI010000001.1"/>
</dbReference>
<evidence type="ECO:0000313" key="1">
    <source>
        <dbReference type="EMBL" id="MDQ7246246.1"/>
    </source>
</evidence>
<name>A0ABU0YEV8_9PROT</name>
<dbReference type="NCBIfam" id="TIGR04396">
    <property type="entry name" value="surf_polysacc"/>
    <property type="match status" value="1"/>
</dbReference>
<dbReference type="EMBL" id="JAUYVI010000001">
    <property type="protein sequence ID" value="MDQ7246246.1"/>
    <property type="molecule type" value="Genomic_DNA"/>
</dbReference>
<dbReference type="InterPro" id="IPR030906">
    <property type="entry name" value="Surf_polysacc"/>
</dbReference>
<organism evidence="1 2">
    <name type="scientific">Dongia sedimenti</name>
    <dbReference type="NCBI Taxonomy" id="3064282"/>
    <lineage>
        <taxon>Bacteria</taxon>
        <taxon>Pseudomonadati</taxon>
        <taxon>Pseudomonadota</taxon>
        <taxon>Alphaproteobacteria</taxon>
        <taxon>Rhodospirillales</taxon>
        <taxon>Dongiaceae</taxon>
        <taxon>Dongia</taxon>
    </lineage>
</organism>
<reference evidence="2" key="1">
    <citation type="submission" date="2023-08" db="EMBL/GenBank/DDBJ databases">
        <title>Rhodospirillaceae gen. nov., a novel taxon isolated from the Yangtze River Yuezi River estuary sludge.</title>
        <authorList>
            <person name="Ruan L."/>
        </authorList>
    </citation>
    <scope>NUCLEOTIDE SEQUENCE [LARGE SCALE GENOMIC DNA]</scope>
    <source>
        <strain evidence="2">R-7</strain>
    </source>
</reference>
<protein>
    <recommendedName>
        <fullName evidence="3">Surface carbohydrate biosynthesis protein</fullName>
    </recommendedName>
</protein>
<comment type="caution">
    <text evidence="1">The sequence shown here is derived from an EMBL/GenBank/DDBJ whole genome shotgun (WGS) entry which is preliminary data.</text>
</comment>
<dbReference type="Proteomes" id="UP001230156">
    <property type="component" value="Unassembled WGS sequence"/>
</dbReference>
<evidence type="ECO:0000313" key="2">
    <source>
        <dbReference type="Proteomes" id="UP001230156"/>
    </source>
</evidence>
<evidence type="ECO:0008006" key="3">
    <source>
        <dbReference type="Google" id="ProtNLM"/>
    </source>
</evidence>
<sequence>MNRLLYLPMEIASRELDSRLLLSVIALTYGFEVMLGQKWLIESNIRRMPPGIYLSKTMTRRDAGSLAKARACGYFTAAIDEELPGLVTKPEELRWIAPEAVAQAEAIFIGGEGNTQSFVTRFPEASAKVAMALNPRWDLLRSTFRSLFDEDVARIRAARGDFILVNTNQGFTNSEKGTQDEILKEQVRLGKIDPDNTEHMDYVRSICEMENANKAAILEIVAGLRNAYPERTVVIRPHPSERIATWSDAFRGDAKVQVVREGSAVPWILASSLLIHTNCTTGTEAIALGKPAICMLPIDSAVTRRYLSNRVNPVARSVAEALNLADRIISGAATSLYTPAMIDTFHHAMSFEDDRLGAQIIIDQLVEAVQRREGFSAAPGTASAWRPDQKYRWHIPDKNVRAELFPSLDREAVTRRLQKIAKALGVDFMPQVEYCGSKALLISNHRMAPFVRFRRSLAGAFYDFRTGT</sequence>
<gene>
    <name evidence="1" type="ORF">Q8A70_01150</name>
</gene>
<accession>A0ABU0YEV8</accession>
<keyword evidence="2" id="KW-1185">Reference proteome</keyword>
<proteinExistence type="predicted"/>